<feature type="domain" description="Uracil-DNA glycosylase-like" evidence="8">
    <location>
        <begin position="34"/>
        <end position="195"/>
    </location>
</feature>
<dbReference type="Pfam" id="PF03167">
    <property type="entry name" value="UDG"/>
    <property type="match status" value="1"/>
</dbReference>
<keyword evidence="5" id="KW-0408">Iron</keyword>
<dbReference type="InterPro" id="IPR051536">
    <property type="entry name" value="UDG_Type-4/5"/>
</dbReference>
<keyword evidence="4" id="KW-0378">Hydrolase</keyword>
<keyword evidence="6" id="KW-0411">Iron-sulfur</keyword>
<dbReference type="RefSeq" id="WP_235615200.1">
    <property type="nucleotide sequence ID" value="NZ_MARB01000012.1"/>
</dbReference>
<organism evidence="9 10">
    <name type="scientific">Candidatus Thiodiazotropha endolucinida</name>
    <dbReference type="NCBI Taxonomy" id="1655433"/>
    <lineage>
        <taxon>Bacteria</taxon>
        <taxon>Pseudomonadati</taxon>
        <taxon>Pseudomonadota</taxon>
        <taxon>Gammaproteobacteria</taxon>
        <taxon>Chromatiales</taxon>
        <taxon>Sedimenticolaceae</taxon>
        <taxon>Candidatus Thiodiazotropha</taxon>
    </lineage>
</organism>
<evidence type="ECO:0000256" key="6">
    <source>
        <dbReference type="ARBA" id="ARBA00023014"/>
    </source>
</evidence>
<dbReference type="PANTHER" id="PTHR33693:SF1">
    <property type="entry name" value="TYPE-4 URACIL-DNA GLYCOSYLASE"/>
    <property type="match status" value="1"/>
</dbReference>
<evidence type="ECO:0000256" key="2">
    <source>
        <dbReference type="ARBA" id="ARBA00022723"/>
    </source>
</evidence>
<evidence type="ECO:0000313" key="10">
    <source>
        <dbReference type="Proteomes" id="UP000094769"/>
    </source>
</evidence>
<dbReference type="Gene3D" id="3.40.470.10">
    <property type="entry name" value="Uracil-DNA glycosylase-like domain"/>
    <property type="match status" value="1"/>
</dbReference>
<keyword evidence="2" id="KW-0479">Metal-binding</keyword>
<gene>
    <name evidence="9" type="ORF">CODIS_23600</name>
</gene>
<protein>
    <submittedName>
        <fullName evidence="9">Uracil DNA glycosylase superfamily protein</fullName>
    </submittedName>
</protein>
<dbReference type="EMBL" id="MARB01000012">
    <property type="protein sequence ID" value="ODJ87385.1"/>
    <property type="molecule type" value="Genomic_DNA"/>
</dbReference>
<keyword evidence="1" id="KW-0004">4Fe-4S</keyword>
<evidence type="ECO:0000259" key="8">
    <source>
        <dbReference type="SMART" id="SM00986"/>
    </source>
</evidence>
<dbReference type="GO" id="GO:0046872">
    <property type="term" value="F:metal ion binding"/>
    <property type="evidence" value="ECO:0007669"/>
    <property type="project" value="UniProtKB-KW"/>
</dbReference>
<dbReference type="GO" id="GO:0097506">
    <property type="term" value="F:deaminated base DNA N-glycosylase activity"/>
    <property type="evidence" value="ECO:0007669"/>
    <property type="project" value="UniProtKB-ARBA"/>
</dbReference>
<dbReference type="GO" id="GO:0051539">
    <property type="term" value="F:4 iron, 4 sulfur cluster binding"/>
    <property type="evidence" value="ECO:0007669"/>
    <property type="project" value="UniProtKB-KW"/>
</dbReference>
<accession>A0A7Z1AEV5</accession>
<dbReference type="SMART" id="SM00987">
    <property type="entry name" value="UreE_C"/>
    <property type="match status" value="1"/>
</dbReference>
<proteinExistence type="predicted"/>
<evidence type="ECO:0000256" key="4">
    <source>
        <dbReference type="ARBA" id="ARBA00022801"/>
    </source>
</evidence>
<comment type="caution">
    <text evidence="9">The sequence shown here is derived from an EMBL/GenBank/DDBJ whole genome shotgun (WGS) entry which is preliminary data.</text>
</comment>
<dbReference type="InterPro" id="IPR005122">
    <property type="entry name" value="Uracil-DNA_glycosylase-like"/>
</dbReference>
<dbReference type="InterPro" id="IPR036895">
    <property type="entry name" value="Uracil-DNA_glycosylase-like_sf"/>
</dbReference>
<keyword evidence="10" id="KW-1185">Reference proteome</keyword>
<evidence type="ECO:0000256" key="1">
    <source>
        <dbReference type="ARBA" id="ARBA00022485"/>
    </source>
</evidence>
<evidence type="ECO:0000256" key="7">
    <source>
        <dbReference type="ARBA" id="ARBA00023204"/>
    </source>
</evidence>
<sequence>MTHAKPNPDKAFQLRAHQESLKQCSRCDAMIGPVVTGQPVASPVLLVGQAPGTKEGMAGRPFAWTAGKTLFNWFGRLGIDEEQFRRQVYMSAVCRCFPGKNPKGGDRVPNTQEIEACSQWLHRELELLRPQLILPVGKLAITQFIDVDKLTQVIGHVHSIQLQNGICDMIPLPHPSGASTWHRTEPGKSLLQKALELIGRHRAWNNLPKAAEQMHG</sequence>
<dbReference type="PANTHER" id="PTHR33693">
    <property type="entry name" value="TYPE-5 URACIL-DNA GLYCOSYLASE"/>
    <property type="match status" value="1"/>
</dbReference>
<evidence type="ECO:0000256" key="5">
    <source>
        <dbReference type="ARBA" id="ARBA00023004"/>
    </source>
</evidence>
<evidence type="ECO:0000256" key="3">
    <source>
        <dbReference type="ARBA" id="ARBA00022763"/>
    </source>
</evidence>
<keyword evidence="7" id="KW-0234">DNA repair</keyword>
<evidence type="ECO:0000313" key="9">
    <source>
        <dbReference type="EMBL" id="ODJ87385.1"/>
    </source>
</evidence>
<name>A0A7Z1AEV5_9GAMM</name>
<dbReference type="Proteomes" id="UP000094769">
    <property type="component" value="Unassembled WGS sequence"/>
</dbReference>
<dbReference type="GO" id="GO:0006281">
    <property type="term" value="P:DNA repair"/>
    <property type="evidence" value="ECO:0007669"/>
    <property type="project" value="UniProtKB-KW"/>
</dbReference>
<dbReference type="CDD" id="cd10033">
    <property type="entry name" value="UDG_like"/>
    <property type="match status" value="1"/>
</dbReference>
<dbReference type="SUPFAM" id="SSF52141">
    <property type="entry name" value="Uracil-DNA glycosylase-like"/>
    <property type="match status" value="1"/>
</dbReference>
<dbReference type="SMART" id="SM00986">
    <property type="entry name" value="UDG"/>
    <property type="match status" value="1"/>
</dbReference>
<reference evidence="9 10" key="1">
    <citation type="submission" date="2016-06" db="EMBL/GenBank/DDBJ databases">
        <title>Genome sequence of endosymbiont of Candidatus Endolucinida thiodiazotropha.</title>
        <authorList>
            <person name="Poehlein A."/>
            <person name="Koenig S."/>
            <person name="Heiden S.E."/>
            <person name="Thuermer A."/>
            <person name="Voget S."/>
            <person name="Daniel R."/>
            <person name="Markert S."/>
            <person name="Gros O."/>
            <person name="Schweder T."/>
        </authorList>
    </citation>
    <scope>NUCLEOTIDE SEQUENCE [LARGE SCALE GENOMIC DNA]</scope>
    <source>
        <strain evidence="9 10">COS</strain>
    </source>
</reference>
<keyword evidence="3" id="KW-0227">DNA damage</keyword>
<dbReference type="AlphaFoldDB" id="A0A7Z1AEV5"/>